<accession>D7CR45</accession>
<evidence type="ECO:0000313" key="2">
    <source>
        <dbReference type="EMBL" id="ADI13445.1"/>
    </source>
</evidence>
<keyword evidence="3" id="KW-1185">Reference proteome</keyword>
<dbReference type="InterPro" id="IPR002934">
    <property type="entry name" value="Polymerase_NTP_transf_dom"/>
</dbReference>
<dbReference type="CDD" id="cd05403">
    <property type="entry name" value="NT_KNTase_like"/>
    <property type="match status" value="1"/>
</dbReference>
<name>D7CR45_TRURR</name>
<dbReference type="KEGG" id="tra:Trad_0305"/>
<dbReference type="Gene3D" id="3.30.460.10">
    <property type="entry name" value="Beta Polymerase, domain 2"/>
    <property type="match status" value="1"/>
</dbReference>
<dbReference type="Pfam" id="PF01909">
    <property type="entry name" value="NTP_transf_2"/>
    <property type="match status" value="1"/>
</dbReference>
<reference evidence="3" key="1">
    <citation type="submission" date="2010-05" db="EMBL/GenBank/DDBJ databases">
        <title>The complete genome of Truepera radiovictris DSM 17093.</title>
        <authorList>
            <consortium name="US DOE Joint Genome Institute (JGI-PGF)"/>
            <person name="Lucas S."/>
            <person name="Copeland A."/>
            <person name="Lapidus A."/>
            <person name="Glavina del Rio T."/>
            <person name="Dalin E."/>
            <person name="Tice H."/>
            <person name="Bruce D."/>
            <person name="Goodwin L."/>
            <person name="Pitluck S."/>
            <person name="Kyrpides N."/>
            <person name="Mavromatis K."/>
            <person name="Ovchinnikova G."/>
            <person name="Munk A.C."/>
            <person name="Detter J.C."/>
            <person name="Han C."/>
            <person name="Tapia R."/>
            <person name="Land M."/>
            <person name="Hauser L."/>
            <person name="Markowitz V."/>
            <person name="Cheng J.-F."/>
            <person name="Hugenholtz P."/>
            <person name="Woyke T."/>
            <person name="Wu D."/>
            <person name="Tindall B."/>
            <person name="Pomrenke H.G."/>
            <person name="Brambilla E."/>
            <person name="Klenk H.-P."/>
            <person name="Eisen J.A."/>
        </authorList>
    </citation>
    <scope>NUCLEOTIDE SEQUENCE [LARGE SCALE GENOMIC DNA]</scope>
    <source>
        <strain evidence="3">DSM 17093 / CIP 108686 / LMG 22925 / RQ-24</strain>
    </source>
</reference>
<gene>
    <name evidence="2" type="ordered locus">Trad_0305</name>
</gene>
<dbReference type="AlphaFoldDB" id="D7CR45"/>
<dbReference type="EMBL" id="CP002049">
    <property type="protein sequence ID" value="ADI13445.1"/>
    <property type="molecule type" value="Genomic_DNA"/>
</dbReference>
<dbReference type="InterPro" id="IPR043519">
    <property type="entry name" value="NT_sf"/>
</dbReference>
<dbReference type="SUPFAM" id="SSF81301">
    <property type="entry name" value="Nucleotidyltransferase"/>
    <property type="match status" value="1"/>
</dbReference>
<dbReference type="Proteomes" id="UP000000379">
    <property type="component" value="Chromosome"/>
</dbReference>
<dbReference type="eggNOG" id="COG1708">
    <property type="taxonomic scope" value="Bacteria"/>
</dbReference>
<feature type="domain" description="Polymerase nucleotidyl transferase" evidence="1">
    <location>
        <begin position="24"/>
        <end position="103"/>
    </location>
</feature>
<dbReference type="GO" id="GO:0016779">
    <property type="term" value="F:nucleotidyltransferase activity"/>
    <property type="evidence" value="ECO:0007669"/>
    <property type="project" value="InterPro"/>
</dbReference>
<evidence type="ECO:0000259" key="1">
    <source>
        <dbReference type="Pfam" id="PF01909"/>
    </source>
</evidence>
<dbReference type="HOGENOM" id="CLU_130257_9_2_0"/>
<proteinExistence type="predicted"/>
<organism evidence="2 3">
    <name type="scientific">Truepera radiovictrix (strain DSM 17093 / CIP 108686 / LMG 22925 / RQ-24)</name>
    <dbReference type="NCBI Taxonomy" id="649638"/>
    <lineage>
        <taxon>Bacteria</taxon>
        <taxon>Thermotogati</taxon>
        <taxon>Deinococcota</taxon>
        <taxon>Deinococci</taxon>
        <taxon>Trueperales</taxon>
        <taxon>Trueperaceae</taxon>
        <taxon>Truepera</taxon>
    </lineage>
</organism>
<sequence length="120" mass="13224">MRRLSLSSVQVFYPAWTAATLTETLKQRVAQLHEVLPLKQAVLFGSWSKGRATVASDIDVLLVYRGEAREGCYALAWRTLAVPGIELHLYSEAEAAEHEKLLSEMTAGGITLFEPPQGPL</sequence>
<protein>
    <recommendedName>
        <fullName evidence="1">Polymerase nucleotidyl transferase domain-containing protein</fullName>
    </recommendedName>
</protein>
<dbReference type="STRING" id="649638.Trad_0305"/>
<evidence type="ECO:0000313" key="3">
    <source>
        <dbReference type="Proteomes" id="UP000000379"/>
    </source>
</evidence>
<reference evidence="2 3" key="2">
    <citation type="journal article" date="2011" name="Stand. Genomic Sci.">
        <title>Complete genome sequence of Truepera radiovictrix type strain (RQ-24).</title>
        <authorList>
            <person name="Ivanova N."/>
            <person name="Rohde C."/>
            <person name="Munk C."/>
            <person name="Nolan M."/>
            <person name="Lucas S."/>
            <person name="Del Rio T.G."/>
            <person name="Tice H."/>
            <person name="Deshpande S."/>
            <person name="Cheng J.F."/>
            <person name="Tapia R."/>
            <person name="Han C."/>
            <person name="Goodwin L."/>
            <person name="Pitluck S."/>
            <person name="Liolios K."/>
            <person name="Mavromatis K."/>
            <person name="Mikhailova N."/>
            <person name="Pati A."/>
            <person name="Chen A."/>
            <person name="Palaniappan K."/>
            <person name="Land M."/>
            <person name="Hauser L."/>
            <person name="Chang Y.J."/>
            <person name="Jeffries C.D."/>
            <person name="Brambilla E."/>
            <person name="Rohde M."/>
            <person name="Goker M."/>
            <person name="Tindall B.J."/>
            <person name="Woyke T."/>
            <person name="Bristow J."/>
            <person name="Eisen J.A."/>
            <person name="Markowitz V."/>
            <person name="Hugenholtz P."/>
            <person name="Kyrpides N.C."/>
            <person name="Klenk H.P."/>
            <person name="Lapidus A."/>
        </authorList>
    </citation>
    <scope>NUCLEOTIDE SEQUENCE [LARGE SCALE GENOMIC DNA]</scope>
    <source>
        <strain evidence="3">DSM 17093 / CIP 108686 / LMG 22925 / RQ-24</strain>
    </source>
</reference>